<dbReference type="Proteomes" id="UP000305067">
    <property type="component" value="Unassembled WGS sequence"/>
</dbReference>
<evidence type="ECO:0000256" key="17">
    <source>
        <dbReference type="ARBA" id="ARBA00042373"/>
    </source>
</evidence>
<evidence type="ECO:0000256" key="7">
    <source>
        <dbReference type="ARBA" id="ARBA00022512"/>
    </source>
</evidence>
<evidence type="ECO:0000313" key="22">
    <source>
        <dbReference type="Proteomes" id="UP000305067"/>
    </source>
</evidence>
<evidence type="ECO:0000256" key="16">
    <source>
        <dbReference type="ARBA" id="ARBA00037649"/>
    </source>
</evidence>
<dbReference type="GO" id="GO:0071555">
    <property type="term" value="P:cell wall organization"/>
    <property type="evidence" value="ECO:0007669"/>
    <property type="project" value="UniProtKB-KW"/>
</dbReference>
<dbReference type="GO" id="GO:0042973">
    <property type="term" value="F:glucan endo-1,3-beta-D-glucosidase activity"/>
    <property type="evidence" value="ECO:0007669"/>
    <property type="project" value="UniProtKB-EC"/>
</dbReference>
<keyword evidence="10 20" id="KW-0378">Hydrolase</keyword>
<evidence type="ECO:0000256" key="12">
    <source>
        <dbReference type="ARBA" id="ARBA00023180"/>
    </source>
</evidence>
<evidence type="ECO:0000256" key="1">
    <source>
        <dbReference type="ARBA" id="ARBA00000382"/>
    </source>
</evidence>
<dbReference type="SUPFAM" id="SSF51445">
    <property type="entry name" value="(Trans)glycosidases"/>
    <property type="match status" value="1"/>
</dbReference>
<dbReference type="InterPro" id="IPR050732">
    <property type="entry name" value="Beta-glucan_modifiers"/>
</dbReference>
<protein>
    <recommendedName>
        <fullName evidence="5">glucan endo-1,3-beta-D-glucosidase</fullName>
        <ecNumber evidence="5">3.2.1.39</ecNumber>
    </recommendedName>
    <alternativeName>
        <fullName evidence="18">Endo-1,3-beta-glucanase btgC</fullName>
    </alternativeName>
    <alternativeName>
        <fullName evidence="17">Laminarinase btgC</fullName>
    </alternativeName>
</protein>
<evidence type="ECO:0000256" key="8">
    <source>
        <dbReference type="ARBA" id="ARBA00022525"/>
    </source>
</evidence>
<accession>A0A5C3Q4F3</accession>
<keyword evidence="14" id="KW-0961">Cell wall biogenesis/degradation</keyword>
<dbReference type="GO" id="GO:0009277">
    <property type="term" value="C:fungal-type cell wall"/>
    <property type="evidence" value="ECO:0007669"/>
    <property type="project" value="TreeGrafter"/>
</dbReference>
<dbReference type="GO" id="GO:0005886">
    <property type="term" value="C:plasma membrane"/>
    <property type="evidence" value="ECO:0007669"/>
    <property type="project" value="UniProtKB-SubCell"/>
</dbReference>
<keyword evidence="6" id="KW-1003">Cell membrane</keyword>
<dbReference type="EC" id="3.2.1.39" evidence="5"/>
<evidence type="ECO:0000256" key="4">
    <source>
        <dbReference type="ARBA" id="ARBA00008773"/>
    </source>
</evidence>
<comment type="subcellular location">
    <subcellularLocation>
        <location evidence="3">Cell membrane</location>
        <topology evidence="3">Single-pass type II membrane protein</topology>
    </subcellularLocation>
    <subcellularLocation>
        <location evidence="2">Secreted</location>
        <location evidence="2">Cell wall</location>
    </subcellularLocation>
</comment>
<reference evidence="20 22" key="1">
    <citation type="journal article" date="2019" name="Nat. Ecol. Evol.">
        <title>Megaphylogeny resolves global patterns of mushroom evolution.</title>
        <authorList>
            <person name="Varga T."/>
            <person name="Krizsan K."/>
            <person name="Foldi C."/>
            <person name="Dima B."/>
            <person name="Sanchez-Garcia M."/>
            <person name="Sanchez-Ramirez S."/>
            <person name="Szollosi G.J."/>
            <person name="Szarkandi J.G."/>
            <person name="Papp V."/>
            <person name="Albert L."/>
            <person name="Andreopoulos W."/>
            <person name="Angelini C."/>
            <person name="Antonin V."/>
            <person name="Barry K.W."/>
            <person name="Bougher N.L."/>
            <person name="Buchanan P."/>
            <person name="Buyck B."/>
            <person name="Bense V."/>
            <person name="Catcheside P."/>
            <person name="Chovatia M."/>
            <person name="Cooper J."/>
            <person name="Damon W."/>
            <person name="Desjardin D."/>
            <person name="Finy P."/>
            <person name="Geml J."/>
            <person name="Haridas S."/>
            <person name="Hughes K."/>
            <person name="Justo A."/>
            <person name="Karasinski D."/>
            <person name="Kautmanova I."/>
            <person name="Kiss B."/>
            <person name="Kocsube S."/>
            <person name="Kotiranta H."/>
            <person name="LaButti K.M."/>
            <person name="Lechner B.E."/>
            <person name="Liimatainen K."/>
            <person name="Lipzen A."/>
            <person name="Lukacs Z."/>
            <person name="Mihaltcheva S."/>
            <person name="Morgado L.N."/>
            <person name="Niskanen T."/>
            <person name="Noordeloos M.E."/>
            <person name="Ohm R.A."/>
            <person name="Ortiz-Santana B."/>
            <person name="Ovrebo C."/>
            <person name="Racz N."/>
            <person name="Riley R."/>
            <person name="Savchenko A."/>
            <person name="Shiryaev A."/>
            <person name="Soop K."/>
            <person name="Spirin V."/>
            <person name="Szebenyi C."/>
            <person name="Tomsovsky M."/>
            <person name="Tulloss R.E."/>
            <person name="Uehling J."/>
            <person name="Grigoriev I.V."/>
            <person name="Vagvolgyi C."/>
            <person name="Papp T."/>
            <person name="Martin F.M."/>
            <person name="Miettinen O."/>
            <person name="Hibbett D.S."/>
            <person name="Nagy L.G."/>
        </authorList>
    </citation>
    <scope>NUCLEOTIDE SEQUENCE [LARGE SCALE GENOMIC DNA]</scope>
    <source>
        <strain evidence="20 22">CBS 309.79</strain>
    </source>
</reference>
<keyword evidence="13" id="KW-0119">Carbohydrate metabolism</keyword>
<comment type="function">
    <text evidence="16">Glucanases play a role in cell expansion during growth, in cell-cell fusion during mating, and in spore release during sporulation. This enzyme may be involved in beta-glucan degradation. Active on laminarin and lichenan.</text>
</comment>
<dbReference type="GO" id="GO:0005576">
    <property type="term" value="C:extracellular region"/>
    <property type="evidence" value="ECO:0007669"/>
    <property type="project" value="TreeGrafter"/>
</dbReference>
<keyword evidence="12" id="KW-0325">Glycoprotein</keyword>
<keyword evidence="8" id="KW-0964">Secreted</keyword>
<evidence type="ECO:0000256" key="10">
    <source>
        <dbReference type="ARBA" id="ARBA00022801"/>
    </source>
</evidence>
<name>A0A5C3Q4F3_9AGAR</name>
<dbReference type="PANTHER" id="PTHR16631:SF17">
    <property type="entry name" value="GLUCAN ENDO-1,3-BETA-GLUCOSIDASE BTGC"/>
    <property type="match status" value="1"/>
</dbReference>
<dbReference type="GO" id="GO:0000272">
    <property type="term" value="P:polysaccharide catabolic process"/>
    <property type="evidence" value="ECO:0007669"/>
    <property type="project" value="UniProtKB-KW"/>
</dbReference>
<dbReference type="EMBL" id="ML178952">
    <property type="protein sequence ID" value="TFK95098.1"/>
    <property type="molecule type" value="Genomic_DNA"/>
</dbReference>
<evidence type="ECO:0000256" key="19">
    <source>
        <dbReference type="RuleBase" id="RU004335"/>
    </source>
</evidence>
<keyword evidence="22" id="KW-1185">Reference proteome</keyword>
<evidence type="ECO:0000256" key="6">
    <source>
        <dbReference type="ARBA" id="ARBA00022475"/>
    </source>
</evidence>
<evidence type="ECO:0000313" key="21">
    <source>
        <dbReference type="EMBL" id="TFK95104.1"/>
    </source>
</evidence>
<dbReference type="InterPro" id="IPR000490">
    <property type="entry name" value="Glyco_hydro_17"/>
</dbReference>
<dbReference type="Pfam" id="PF00332">
    <property type="entry name" value="Glyco_hydro_17"/>
    <property type="match status" value="1"/>
</dbReference>
<evidence type="ECO:0000256" key="2">
    <source>
        <dbReference type="ARBA" id="ARBA00004191"/>
    </source>
</evidence>
<evidence type="ECO:0000313" key="20">
    <source>
        <dbReference type="EMBL" id="TFK95098.1"/>
    </source>
</evidence>
<dbReference type="STRING" id="1884261.A0A5C3Q4F3"/>
<evidence type="ECO:0000256" key="14">
    <source>
        <dbReference type="ARBA" id="ARBA00023316"/>
    </source>
</evidence>
<evidence type="ECO:0000256" key="5">
    <source>
        <dbReference type="ARBA" id="ARBA00012780"/>
    </source>
</evidence>
<comment type="catalytic activity">
    <reaction evidence="1">
        <text>Hydrolysis of (1-&gt;3)-beta-D-glucosidic linkages in (1-&gt;3)-beta-D-glucans.</text>
        <dbReference type="EC" id="3.2.1.39"/>
    </reaction>
</comment>
<sequence length="302" mass="33706">MAYTPELSMYPACGNSIEEVVKDMQMISQLTNKIRLYGADCDQSALVLEAIKRTKIDMEVWLGNYVMPGEDEAYARQRDAIQAAIKKYGTKHIGGITVGNEYMLNYLTSQGLSSPDINTAAGDVGAATLIRYIDDTRTNIEAMKLDKTIPIGNSDAGSFFNNLVLAKIDYGLSNVHPWFANTTIEAAPQWTWDFFDEQNVTPATAINPNIEMYIAETGWPSGSKDVANESNGFASASVADLQTFLDLFVCKSNDDGVKYFYFEMFDEEWKDLQFGGVEGHWGLFDKHRKMKNLKLPTCLLKS</sequence>
<evidence type="ECO:0000256" key="3">
    <source>
        <dbReference type="ARBA" id="ARBA00004401"/>
    </source>
</evidence>
<evidence type="ECO:0000256" key="11">
    <source>
        <dbReference type="ARBA" id="ARBA00023136"/>
    </source>
</evidence>
<dbReference type="InterPro" id="IPR017853">
    <property type="entry name" value="GH"/>
</dbReference>
<dbReference type="AlphaFoldDB" id="A0A5C3Q4F3"/>
<comment type="similarity">
    <text evidence="4 19">Belongs to the glycosyl hydrolase 17 family.</text>
</comment>
<keyword evidence="15" id="KW-0624">Polysaccharide degradation</keyword>
<evidence type="ECO:0000256" key="13">
    <source>
        <dbReference type="ARBA" id="ARBA00023277"/>
    </source>
</evidence>
<evidence type="ECO:0000256" key="9">
    <source>
        <dbReference type="ARBA" id="ARBA00022729"/>
    </source>
</evidence>
<dbReference type="PANTHER" id="PTHR16631">
    <property type="entry name" value="GLUCAN 1,3-BETA-GLUCOSIDASE"/>
    <property type="match status" value="1"/>
</dbReference>
<keyword evidence="7" id="KW-0134">Cell wall</keyword>
<dbReference type="Gene3D" id="3.20.20.80">
    <property type="entry name" value="Glycosidases"/>
    <property type="match status" value="2"/>
</dbReference>
<keyword evidence="11" id="KW-0472">Membrane</keyword>
<dbReference type="GO" id="GO:0009986">
    <property type="term" value="C:cell surface"/>
    <property type="evidence" value="ECO:0007669"/>
    <property type="project" value="TreeGrafter"/>
</dbReference>
<dbReference type="EMBL" id="ML178950">
    <property type="protein sequence ID" value="TFK95104.1"/>
    <property type="molecule type" value="Genomic_DNA"/>
</dbReference>
<organism evidence="20 22">
    <name type="scientific">Pterulicium gracile</name>
    <dbReference type="NCBI Taxonomy" id="1884261"/>
    <lineage>
        <taxon>Eukaryota</taxon>
        <taxon>Fungi</taxon>
        <taxon>Dikarya</taxon>
        <taxon>Basidiomycota</taxon>
        <taxon>Agaricomycotina</taxon>
        <taxon>Agaricomycetes</taxon>
        <taxon>Agaricomycetidae</taxon>
        <taxon>Agaricales</taxon>
        <taxon>Pleurotineae</taxon>
        <taxon>Pterulaceae</taxon>
        <taxon>Pterulicium</taxon>
    </lineage>
</organism>
<gene>
    <name evidence="21" type="ORF">BDV98DRAFT_578330</name>
    <name evidence="20" type="ORF">BDV98DRAFT_578347</name>
</gene>
<keyword evidence="9" id="KW-0732">Signal</keyword>
<dbReference type="OrthoDB" id="68336at2759"/>
<proteinExistence type="inferred from homology"/>
<evidence type="ECO:0000256" key="15">
    <source>
        <dbReference type="ARBA" id="ARBA00023326"/>
    </source>
</evidence>
<evidence type="ECO:0000256" key="18">
    <source>
        <dbReference type="ARBA" id="ARBA00043078"/>
    </source>
</evidence>